<feature type="signal peptide" evidence="1">
    <location>
        <begin position="1"/>
        <end position="33"/>
    </location>
</feature>
<accession>A0ABN3XGJ1</accession>
<dbReference type="EMBL" id="BAAAVA010000142">
    <property type="protein sequence ID" value="GAA2955455.1"/>
    <property type="molecule type" value="Genomic_DNA"/>
</dbReference>
<reference evidence="2 3" key="1">
    <citation type="journal article" date="2019" name="Int. J. Syst. Evol. Microbiol.">
        <title>The Global Catalogue of Microorganisms (GCM) 10K type strain sequencing project: providing services to taxonomists for standard genome sequencing and annotation.</title>
        <authorList>
            <consortium name="The Broad Institute Genomics Platform"/>
            <consortium name="The Broad Institute Genome Sequencing Center for Infectious Disease"/>
            <person name="Wu L."/>
            <person name="Ma J."/>
        </authorList>
    </citation>
    <scope>NUCLEOTIDE SEQUENCE [LARGE SCALE GENOMIC DNA]</scope>
    <source>
        <strain evidence="2 3">JCM 9650</strain>
    </source>
</reference>
<keyword evidence="1" id="KW-0732">Signal</keyword>
<proteinExistence type="predicted"/>
<protein>
    <recommendedName>
        <fullName evidence="4">Secreted protein</fullName>
    </recommendedName>
</protein>
<evidence type="ECO:0008006" key="4">
    <source>
        <dbReference type="Google" id="ProtNLM"/>
    </source>
</evidence>
<dbReference type="RefSeq" id="WP_346091247.1">
    <property type="nucleotide sequence ID" value="NZ_BAAAVA010000142.1"/>
</dbReference>
<evidence type="ECO:0000313" key="3">
    <source>
        <dbReference type="Proteomes" id="UP001501423"/>
    </source>
</evidence>
<feature type="chain" id="PRO_5047007830" description="Secreted protein" evidence="1">
    <location>
        <begin position="34"/>
        <end position="173"/>
    </location>
</feature>
<comment type="caution">
    <text evidence="2">The sequence shown here is derived from an EMBL/GenBank/DDBJ whole genome shotgun (WGS) entry which is preliminary data.</text>
</comment>
<sequence length="173" mass="17966">MVISRARKAFLLIASAAVVSCLGAATLATGVQAAPQAATATGFAADMPLAVEGLNYPGADGIYEDRGITLKRGDGHIILTEDTNLAQCSDPSNIMVESRKGAFCFKANAKSGYLTLELPDTFSIWTQDHPVRATLTAEGEKTVVNAPANDLTAVGEAGDTGLRSVLVELRVTG</sequence>
<keyword evidence="3" id="KW-1185">Reference proteome</keyword>
<dbReference type="Proteomes" id="UP001501423">
    <property type="component" value="Unassembled WGS sequence"/>
</dbReference>
<gene>
    <name evidence="2" type="ORF">GCM10010478_64400</name>
</gene>
<dbReference type="PROSITE" id="PS51257">
    <property type="entry name" value="PROKAR_LIPOPROTEIN"/>
    <property type="match status" value="1"/>
</dbReference>
<evidence type="ECO:0000313" key="2">
    <source>
        <dbReference type="EMBL" id="GAA2955455.1"/>
    </source>
</evidence>
<name>A0ABN3XGJ1_9ACTN</name>
<evidence type="ECO:0000256" key="1">
    <source>
        <dbReference type="SAM" id="SignalP"/>
    </source>
</evidence>
<organism evidence="2 3">
    <name type="scientific">Streptomyces erythrogriseus</name>
    <dbReference type="NCBI Taxonomy" id="284027"/>
    <lineage>
        <taxon>Bacteria</taxon>
        <taxon>Bacillati</taxon>
        <taxon>Actinomycetota</taxon>
        <taxon>Actinomycetes</taxon>
        <taxon>Kitasatosporales</taxon>
        <taxon>Streptomycetaceae</taxon>
        <taxon>Streptomyces</taxon>
        <taxon>Streptomyces griseoincarnatus group</taxon>
    </lineage>
</organism>